<gene>
    <name evidence="2" type="primary">Hypp5381</name>
    <name evidence="2" type="ORF">BLAG_LOCUS25624</name>
</gene>
<keyword evidence="3" id="KW-1185">Reference proteome</keyword>
<accession>A0A8K0AIG9</accession>
<protein>
    <submittedName>
        <fullName evidence="2">Hypp5381 protein</fullName>
    </submittedName>
</protein>
<feature type="region of interest" description="Disordered" evidence="1">
    <location>
        <begin position="77"/>
        <end position="104"/>
    </location>
</feature>
<evidence type="ECO:0000313" key="2">
    <source>
        <dbReference type="EMBL" id="CAH1274682.1"/>
    </source>
</evidence>
<evidence type="ECO:0000313" key="3">
    <source>
        <dbReference type="Proteomes" id="UP000838412"/>
    </source>
</evidence>
<proteinExistence type="predicted"/>
<sequence>MVRFLRVCKVVIEKADSEKILSQDFWPSGVLAVPPDQEAQQTQQQRQQDQAVMPMLLNTWGRRLKFEKVRNPVKLDSPRRLGNLSRSDTGDAGDEETASDLRSKKITAGLEQLKDQTDSVPSAEIPERSFGDTKEIHVVCQAAGSIVTLPVRRLVAVNFLPVKDKTTSELYDIFNRSAESVRLKIKPLDFPLTVMQGLSSEQEIPSEDETRKDGICPPRQEAEETSASTGRLLPITNLQGFRSVLALNI</sequence>
<feature type="region of interest" description="Disordered" evidence="1">
    <location>
        <begin position="197"/>
        <end position="228"/>
    </location>
</feature>
<organism evidence="2 3">
    <name type="scientific">Branchiostoma lanceolatum</name>
    <name type="common">Common lancelet</name>
    <name type="synonym">Amphioxus lanceolatum</name>
    <dbReference type="NCBI Taxonomy" id="7740"/>
    <lineage>
        <taxon>Eukaryota</taxon>
        <taxon>Metazoa</taxon>
        <taxon>Chordata</taxon>
        <taxon>Cephalochordata</taxon>
        <taxon>Leptocardii</taxon>
        <taxon>Amphioxiformes</taxon>
        <taxon>Branchiostomatidae</taxon>
        <taxon>Branchiostoma</taxon>
    </lineage>
</organism>
<evidence type="ECO:0000256" key="1">
    <source>
        <dbReference type="SAM" id="MobiDB-lite"/>
    </source>
</evidence>
<dbReference type="EMBL" id="OV696694">
    <property type="protein sequence ID" value="CAH1274682.1"/>
    <property type="molecule type" value="Genomic_DNA"/>
</dbReference>
<name>A0A8K0AIG9_BRALA</name>
<dbReference type="Proteomes" id="UP000838412">
    <property type="component" value="Chromosome 9"/>
</dbReference>
<dbReference type="AlphaFoldDB" id="A0A8K0AIG9"/>
<reference evidence="2" key="1">
    <citation type="submission" date="2022-01" db="EMBL/GenBank/DDBJ databases">
        <authorList>
            <person name="Braso-Vives M."/>
        </authorList>
    </citation>
    <scope>NUCLEOTIDE SEQUENCE</scope>
</reference>